<proteinExistence type="predicted"/>
<dbReference type="EMBL" id="JAETWB010000037">
    <property type="protein sequence ID" value="MBL6081817.1"/>
    <property type="molecule type" value="Genomic_DNA"/>
</dbReference>
<dbReference type="Proteomes" id="UP000660885">
    <property type="component" value="Unassembled WGS sequence"/>
</dbReference>
<keyword evidence="3" id="KW-1185">Reference proteome</keyword>
<comment type="caution">
    <text evidence="2">The sequence shown here is derived from an EMBL/GenBank/DDBJ whole genome shotgun (WGS) entry which is preliminary data.</text>
</comment>
<gene>
    <name evidence="2" type="ORF">JMJ56_27925</name>
</gene>
<sequence>MQPASTSLPPQKLPPQDGGLAGRLWALLGSVMFGAMLVALAIYTLPSLVSDWRIHDTARPIAGGRVTEGSCSSKLVVNICDATLSFQTKSGAVSRDVNYVFAGVQSGDYTVTVLADPAHPEWMTTDMAIERLWNRTITLLVIGGLLLSLTLAPVIALIRRLGNRGYAGTI</sequence>
<accession>A0ABS1UDR9</accession>
<evidence type="ECO:0000256" key="1">
    <source>
        <dbReference type="SAM" id="Phobius"/>
    </source>
</evidence>
<feature type="transmembrane region" description="Helical" evidence="1">
    <location>
        <begin position="137"/>
        <end position="158"/>
    </location>
</feature>
<reference evidence="2 3" key="1">
    <citation type="submission" date="2021-01" db="EMBL/GenBank/DDBJ databases">
        <title>Belnapia mucosa sp. nov. and Belnapia arida sp. nov., isolated from the Tabernas Desert (Almeria, Spain).</title>
        <authorList>
            <person name="Molina-Menor E."/>
            <person name="Vidal-Verdu A."/>
            <person name="Calonge A."/>
            <person name="Satari L."/>
            <person name="Pereto J."/>
            <person name="Porcar M."/>
        </authorList>
    </citation>
    <scope>NUCLEOTIDE SEQUENCE [LARGE SCALE GENOMIC DNA]</scope>
    <source>
        <strain evidence="2 3">T18</strain>
    </source>
</reference>
<evidence type="ECO:0008006" key="4">
    <source>
        <dbReference type="Google" id="ProtNLM"/>
    </source>
</evidence>
<feature type="transmembrane region" description="Helical" evidence="1">
    <location>
        <begin position="24"/>
        <end position="45"/>
    </location>
</feature>
<evidence type="ECO:0000313" key="3">
    <source>
        <dbReference type="Proteomes" id="UP000660885"/>
    </source>
</evidence>
<organism evidence="2 3">
    <name type="scientific">Belnapia arida</name>
    <dbReference type="NCBI Taxonomy" id="2804533"/>
    <lineage>
        <taxon>Bacteria</taxon>
        <taxon>Pseudomonadati</taxon>
        <taxon>Pseudomonadota</taxon>
        <taxon>Alphaproteobacteria</taxon>
        <taxon>Acetobacterales</taxon>
        <taxon>Roseomonadaceae</taxon>
        <taxon>Belnapia</taxon>
    </lineage>
</organism>
<dbReference type="RefSeq" id="WP_202835032.1">
    <property type="nucleotide sequence ID" value="NZ_JAETWB010000037.1"/>
</dbReference>
<evidence type="ECO:0000313" key="2">
    <source>
        <dbReference type="EMBL" id="MBL6081817.1"/>
    </source>
</evidence>
<keyword evidence="1" id="KW-0812">Transmembrane</keyword>
<keyword evidence="1" id="KW-1133">Transmembrane helix</keyword>
<protein>
    <recommendedName>
        <fullName evidence="4">DUF3592 domain-containing protein</fullName>
    </recommendedName>
</protein>
<name>A0ABS1UDR9_9PROT</name>
<keyword evidence="1" id="KW-0472">Membrane</keyword>